<evidence type="ECO:0000256" key="1">
    <source>
        <dbReference type="SAM" id="MobiDB-lite"/>
    </source>
</evidence>
<protein>
    <submittedName>
        <fullName evidence="2">Helix-turn-helix domain-containing protein</fullName>
    </submittedName>
</protein>
<comment type="caution">
    <text evidence="2">The sequence shown here is derived from an EMBL/GenBank/DDBJ whole genome shotgun (WGS) entry which is preliminary data.</text>
</comment>
<dbReference type="AlphaFoldDB" id="A0A6P1BDW7"/>
<dbReference type="Proteomes" id="UP000468531">
    <property type="component" value="Unassembled WGS sequence"/>
</dbReference>
<proteinExistence type="predicted"/>
<name>A0A6P1BDW7_9BRAD</name>
<dbReference type="EMBL" id="VKHP01000018">
    <property type="protein sequence ID" value="NEU95672.1"/>
    <property type="molecule type" value="Genomic_DNA"/>
</dbReference>
<gene>
    <name evidence="2" type="ORF">FNJ47_07475</name>
</gene>
<feature type="region of interest" description="Disordered" evidence="1">
    <location>
        <begin position="1"/>
        <end position="33"/>
    </location>
</feature>
<accession>A0A6P1BDW7</accession>
<evidence type="ECO:0000313" key="2">
    <source>
        <dbReference type="EMBL" id="NEU95672.1"/>
    </source>
</evidence>
<keyword evidence="3" id="KW-1185">Reference proteome</keyword>
<feature type="compositionally biased region" description="Low complexity" evidence="1">
    <location>
        <begin position="19"/>
        <end position="30"/>
    </location>
</feature>
<reference evidence="2 3" key="1">
    <citation type="journal article" date="2020" name="Arch. Microbiol.">
        <title>Bradyrhizobium uaiense sp. nov., a new highly efficient cowpea symbiont.</title>
        <authorList>
            <person name="Cabral Michel D."/>
            <person name="Azarias Guimaraes A."/>
            <person name="Martins da Costa E."/>
            <person name="Soares de Carvalho T."/>
            <person name="Balsanelli E."/>
            <person name="Willems A."/>
            <person name="Maltempi de Souza E."/>
            <person name="de Souza Moreira F.M."/>
        </authorList>
    </citation>
    <scope>NUCLEOTIDE SEQUENCE [LARGE SCALE GENOMIC DNA]</scope>
    <source>
        <strain evidence="2 3">UFLA 03-164</strain>
    </source>
</reference>
<organism evidence="2 3">
    <name type="scientific">Bradyrhizobium uaiense</name>
    <dbReference type="NCBI Taxonomy" id="2594946"/>
    <lineage>
        <taxon>Bacteria</taxon>
        <taxon>Pseudomonadati</taxon>
        <taxon>Pseudomonadota</taxon>
        <taxon>Alphaproteobacteria</taxon>
        <taxon>Hyphomicrobiales</taxon>
        <taxon>Nitrobacteraceae</taxon>
        <taxon>Bradyrhizobium</taxon>
    </lineage>
</organism>
<sequence length="137" mass="14928">MPGGGNAMDQSRQSDVSKAAGRAPATGAGASSDCLLTPHEAACKLNITVDQLNAFAQDGEIAYINVGRGKKRPRRRYAEEDIQEFLERRRRREVPCQSIATSARRTTNSISSTKVVGFMAARSARRDAMQKNSKLQS</sequence>
<evidence type="ECO:0000313" key="3">
    <source>
        <dbReference type="Proteomes" id="UP000468531"/>
    </source>
</evidence>